<dbReference type="InterPro" id="IPR000182">
    <property type="entry name" value="GNAT_dom"/>
</dbReference>
<dbReference type="KEGG" id="amaq:GO499_01725"/>
<protein>
    <submittedName>
        <fullName evidence="2">GNAT family N-acetyltransferase</fullName>
    </submittedName>
</protein>
<organism evidence="2 3">
    <name type="scientific">Algicella marina</name>
    <dbReference type="NCBI Taxonomy" id="2683284"/>
    <lineage>
        <taxon>Bacteria</taxon>
        <taxon>Pseudomonadati</taxon>
        <taxon>Pseudomonadota</taxon>
        <taxon>Alphaproteobacteria</taxon>
        <taxon>Rhodobacterales</taxon>
        <taxon>Paracoccaceae</taxon>
        <taxon>Algicella</taxon>
    </lineage>
</organism>
<dbReference type="InterPro" id="IPR016181">
    <property type="entry name" value="Acyl_CoA_acyltransferase"/>
</dbReference>
<dbReference type="GO" id="GO:0016747">
    <property type="term" value="F:acyltransferase activity, transferring groups other than amino-acyl groups"/>
    <property type="evidence" value="ECO:0007669"/>
    <property type="project" value="InterPro"/>
</dbReference>
<gene>
    <name evidence="2" type="ORF">GO499_01725</name>
</gene>
<proteinExistence type="predicted"/>
<dbReference type="RefSeq" id="WP_161860561.1">
    <property type="nucleotide sequence ID" value="NZ_CP046620.1"/>
</dbReference>
<reference evidence="2 3" key="1">
    <citation type="submission" date="2019-12" db="EMBL/GenBank/DDBJ databases">
        <title>Complete genome sequence of Algicella marina strain 9Alg 56(T) isolated from the red alga Tichocarpus crinitus.</title>
        <authorList>
            <person name="Kim S.-G."/>
            <person name="Nedashkovskaya O.I."/>
        </authorList>
    </citation>
    <scope>NUCLEOTIDE SEQUENCE [LARGE SCALE GENOMIC DNA]</scope>
    <source>
        <strain evidence="2 3">9Alg 56</strain>
    </source>
</reference>
<dbReference type="AlphaFoldDB" id="A0A6P1SWG0"/>
<dbReference type="Gene3D" id="3.40.630.30">
    <property type="match status" value="1"/>
</dbReference>
<sequence length="179" mass="19134">MRFPLWKRDAEAGPAYFIRASRSDDMGAVDLLLSRSYPRLLKADYPPSVLVTAIPLISRAQPELLRSGTYYVAEAADGGIWGAGGWSLAPPGGTAQRGVAGHIRHFATDPVHVRKGVAAAVMHRVLLDARAAGLTALECFSTRTAVAFYAAQGFEVEAGVELRLGNAVVFPAVRMSRAI</sequence>
<accession>A0A6P1SWG0</accession>
<dbReference type="Pfam" id="PF13508">
    <property type="entry name" value="Acetyltransf_7"/>
    <property type="match status" value="1"/>
</dbReference>
<dbReference type="PROSITE" id="PS51186">
    <property type="entry name" value="GNAT"/>
    <property type="match status" value="1"/>
</dbReference>
<dbReference type="Proteomes" id="UP000464495">
    <property type="component" value="Chromosome"/>
</dbReference>
<name>A0A6P1SWG0_9RHOB</name>
<dbReference type="SUPFAM" id="SSF55729">
    <property type="entry name" value="Acyl-CoA N-acyltransferases (Nat)"/>
    <property type="match status" value="1"/>
</dbReference>
<evidence type="ECO:0000313" key="3">
    <source>
        <dbReference type="Proteomes" id="UP000464495"/>
    </source>
</evidence>
<dbReference type="EMBL" id="CP046620">
    <property type="protein sequence ID" value="QHQ33990.1"/>
    <property type="molecule type" value="Genomic_DNA"/>
</dbReference>
<evidence type="ECO:0000313" key="2">
    <source>
        <dbReference type="EMBL" id="QHQ33990.1"/>
    </source>
</evidence>
<feature type="domain" description="N-acetyltransferase" evidence="1">
    <location>
        <begin position="16"/>
        <end position="179"/>
    </location>
</feature>
<keyword evidence="3" id="KW-1185">Reference proteome</keyword>
<evidence type="ECO:0000259" key="1">
    <source>
        <dbReference type="PROSITE" id="PS51186"/>
    </source>
</evidence>
<keyword evidence="2" id="KW-0808">Transferase</keyword>
<dbReference type="CDD" id="cd04301">
    <property type="entry name" value="NAT_SF"/>
    <property type="match status" value="1"/>
</dbReference>